<evidence type="ECO:0000313" key="1">
    <source>
        <dbReference type="EMBL" id="KAA6379546.1"/>
    </source>
</evidence>
<dbReference type="Proteomes" id="UP000324800">
    <property type="component" value="Unassembled WGS sequence"/>
</dbReference>
<name>A0A5J4VAJ9_9EUKA</name>
<protein>
    <submittedName>
        <fullName evidence="1">Uncharacterized protein</fullName>
    </submittedName>
</protein>
<dbReference type="AlphaFoldDB" id="A0A5J4VAJ9"/>
<evidence type="ECO:0000313" key="2">
    <source>
        <dbReference type="Proteomes" id="UP000324800"/>
    </source>
</evidence>
<proteinExistence type="predicted"/>
<sequence>TRAAWTVIATVLLLPLLSMW</sequence>
<gene>
    <name evidence="1" type="ORF">EZS28_024926</name>
</gene>
<accession>A0A5J4VAJ9</accession>
<organism evidence="1 2">
    <name type="scientific">Streblomastix strix</name>
    <dbReference type="NCBI Taxonomy" id="222440"/>
    <lineage>
        <taxon>Eukaryota</taxon>
        <taxon>Metamonada</taxon>
        <taxon>Preaxostyla</taxon>
        <taxon>Oxymonadida</taxon>
        <taxon>Streblomastigidae</taxon>
        <taxon>Streblomastix</taxon>
    </lineage>
</organism>
<comment type="caution">
    <text evidence="1">The sequence shown here is derived from an EMBL/GenBank/DDBJ whole genome shotgun (WGS) entry which is preliminary data.</text>
</comment>
<dbReference type="EMBL" id="SNRW01008423">
    <property type="protein sequence ID" value="KAA6379546.1"/>
    <property type="molecule type" value="Genomic_DNA"/>
</dbReference>
<reference evidence="1 2" key="1">
    <citation type="submission" date="2019-03" db="EMBL/GenBank/DDBJ databases">
        <title>Single cell metagenomics reveals metabolic interactions within the superorganism composed of flagellate Streblomastix strix and complex community of Bacteroidetes bacteria on its surface.</title>
        <authorList>
            <person name="Treitli S.C."/>
            <person name="Kolisko M."/>
            <person name="Husnik F."/>
            <person name="Keeling P."/>
            <person name="Hampl V."/>
        </authorList>
    </citation>
    <scope>NUCLEOTIDE SEQUENCE [LARGE SCALE GENOMIC DNA]</scope>
    <source>
        <strain evidence="1">ST1C</strain>
    </source>
</reference>
<feature type="non-terminal residue" evidence="1">
    <location>
        <position position="1"/>
    </location>
</feature>